<dbReference type="InterPro" id="IPR035906">
    <property type="entry name" value="MetI-like_sf"/>
</dbReference>
<comment type="subcellular location">
    <subcellularLocation>
        <location evidence="5">Cell membrane</location>
        <topology evidence="5">Multi-pass membrane protein</topology>
    </subcellularLocation>
    <subcellularLocation>
        <location evidence="1">Membrane</location>
        <topology evidence="1">Multi-pass membrane protein</topology>
    </subcellularLocation>
</comment>
<evidence type="ECO:0000256" key="5">
    <source>
        <dbReference type="RuleBase" id="RU363032"/>
    </source>
</evidence>
<evidence type="ECO:0000313" key="8">
    <source>
        <dbReference type="Proteomes" id="UP000605805"/>
    </source>
</evidence>
<dbReference type="AlphaFoldDB" id="A0A832YZE4"/>
<dbReference type="PROSITE" id="PS50928">
    <property type="entry name" value="ABC_TM1"/>
    <property type="match status" value="1"/>
</dbReference>
<feature type="transmembrane region" description="Helical" evidence="5">
    <location>
        <begin position="364"/>
        <end position="386"/>
    </location>
</feature>
<dbReference type="InterPro" id="IPR025966">
    <property type="entry name" value="OppC_N"/>
</dbReference>
<dbReference type="EMBL" id="DQTV01000127">
    <property type="protein sequence ID" value="HIP57659.1"/>
    <property type="molecule type" value="Genomic_DNA"/>
</dbReference>
<feature type="transmembrane region" description="Helical" evidence="5">
    <location>
        <begin position="321"/>
        <end position="343"/>
    </location>
</feature>
<evidence type="ECO:0000259" key="6">
    <source>
        <dbReference type="PROSITE" id="PS50928"/>
    </source>
</evidence>
<reference evidence="7" key="1">
    <citation type="journal article" date="2020" name="ISME J.">
        <title>Gammaproteobacteria mediating utilization of methyl-, sulfur- and petroleum organic compounds in deep ocean hydrothermal plumes.</title>
        <authorList>
            <person name="Zhou Z."/>
            <person name="Liu Y."/>
            <person name="Pan J."/>
            <person name="Cron B.R."/>
            <person name="Toner B.M."/>
            <person name="Anantharaman K."/>
            <person name="Breier J.A."/>
            <person name="Dick G.J."/>
            <person name="Li M."/>
        </authorList>
    </citation>
    <scope>NUCLEOTIDE SEQUENCE</scope>
    <source>
        <strain evidence="7">SZUA-1435</strain>
    </source>
</reference>
<dbReference type="InterPro" id="IPR000515">
    <property type="entry name" value="MetI-like"/>
</dbReference>
<keyword evidence="5" id="KW-0813">Transport</keyword>
<feature type="domain" description="ABC transmembrane type-1" evidence="6">
    <location>
        <begin position="323"/>
        <end position="516"/>
    </location>
</feature>
<evidence type="ECO:0000256" key="1">
    <source>
        <dbReference type="ARBA" id="ARBA00004141"/>
    </source>
</evidence>
<evidence type="ECO:0000256" key="3">
    <source>
        <dbReference type="ARBA" id="ARBA00022989"/>
    </source>
</evidence>
<accession>A0A832YZE4</accession>
<feature type="transmembrane region" description="Helical" evidence="5">
    <location>
        <begin position="31"/>
        <end position="53"/>
    </location>
</feature>
<dbReference type="CDD" id="cd06261">
    <property type="entry name" value="TM_PBP2"/>
    <property type="match status" value="1"/>
</dbReference>
<keyword evidence="2 5" id="KW-0812">Transmembrane</keyword>
<keyword evidence="4 5" id="KW-0472">Membrane</keyword>
<dbReference type="GO" id="GO:0055085">
    <property type="term" value="P:transmembrane transport"/>
    <property type="evidence" value="ECO:0007669"/>
    <property type="project" value="InterPro"/>
</dbReference>
<proteinExistence type="inferred from homology"/>
<dbReference type="GO" id="GO:0005886">
    <property type="term" value="C:plasma membrane"/>
    <property type="evidence" value="ECO:0007669"/>
    <property type="project" value="UniProtKB-SubCell"/>
</dbReference>
<gene>
    <name evidence="7" type="ORF">EYH02_06340</name>
</gene>
<dbReference type="Pfam" id="PF12911">
    <property type="entry name" value="OppC_N"/>
    <property type="match status" value="1"/>
</dbReference>
<feature type="transmembrane region" description="Helical" evidence="5">
    <location>
        <begin position="449"/>
        <end position="473"/>
    </location>
</feature>
<comment type="caution">
    <text evidence="7">The sequence shown here is derived from an EMBL/GenBank/DDBJ whole genome shotgun (WGS) entry which is preliminary data.</text>
</comment>
<evidence type="ECO:0000313" key="7">
    <source>
        <dbReference type="EMBL" id="HIP57659.1"/>
    </source>
</evidence>
<protein>
    <submittedName>
        <fullName evidence="7">ABC transporter permease subunit</fullName>
    </submittedName>
</protein>
<comment type="similarity">
    <text evidence="5">Belongs to the binding-protein-dependent transport system permease family.</text>
</comment>
<feature type="transmembrane region" description="Helical" evidence="5">
    <location>
        <begin position="504"/>
        <end position="523"/>
    </location>
</feature>
<evidence type="ECO:0000256" key="2">
    <source>
        <dbReference type="ARBA" id="ARBA00022692"/>
    </source>
</evidence>
<feature type="transmembrane region" description="Helical" evidence="5">
    <location>
        <begin position="392"/>
        <end position="411"/>
    </location>
</feature>
<dbReference type="Gene3D" id="1.10.3720.10">
    <property type="entry name" value="MetI-like"/>
    <property type="match status" value="1"/>
</dbReference>
<dbReference type="Pfam" id="PF00528">
    <property type="entry name" value="BPD_transp_1"/>
    <property type="match status" value="1"/>
</dbReference>
<keyword evidence="3 5" id="KW-1133">Transmembrane helix</keyword>
<sequence>MVSAVEIIIDFLKRRITALEEFWLEFRRYRIGVVGLIMFFILLCMAIAANIVVPPDIRYNWATNPRWAFNPKLAPPAWINMFSDKKYLEPTDLYPIEKPPLEAYREFCVELFKQQYSEQLARYTEEQKRKIIEYFRKLCSRQQGLYYEFHFNNRWDIVGKDMMLIIENLRYPVDVVLYIYRPDNIVLENIDLGSVSPTNLTYLKLQYSEAVAKAIVEELVRPVDGDEAARKLAEDFKIKAVSTIPFIFAVAKKGISLLTTGTLKGEYTFVVVLTPIDKSINISEYPEPRIRIRLLGACYGLLGTDAQGRDNFVTILLGSQLALLLGFTYSVAAVLIGVVYGSLSGYFRGIGKIWLDEALQRVNEVVYALPILPFLILFSYYLRMVYKIQPNIWHIAGMLLIFGWTGVALVARSMALSIMGQPYIEAATAIGASGIRILFRYVLPQIVPYAFASIALSIPTAVLMEAGLSFLGLTDPNMPSWGRMLYEAQSAIVAWWWVIPPGLMITFTAATFAFIGTALDAIVNPRLRRV</sequence>
<dbReference type="PANTHER" id="PTHR43839:SF1">
    <property type="entry name" value="OPPC IN A BINDING PROTEIN-DEPENDENT TRANSPORT SYSTEM"/>
    <property type="match status" value="1"/>
</dbReference>
<dbReference type="PANTHER" id="PTHR43839">
    <property type="entry name" value="OPPC IN A BINDING PROTEIN-DEPENDENT TRANSPORT SYSTEM"/>
    <property type="match status" value="1"/>
</dbReference>
<dbReference type="SUPFAM" id="SSF161098">
    <property type="entry name" value="MetI-like"/>
    <property type="match status" value="1"/>
</dbReference>
<name>A0A832YZE4_9CREN</name>
<evidence type="ECO:0000256" key="4">
    <source>
        <dbReference type="ARBA" id="ARBA00023136"/>
    </source>
</evidence>
<organism evidence="7 8">
    <name type="scientific">Ignisphaera aggregans</name>
    <dbReference type="NCBI Taxonomy" id="334771"/>
    <lineage>
        <taxon>Archaea</taxon>
        <taxon>Thermoproteota</taxon>
        <taxon>Thermoprotei</taxon>
        <taxon>Desulfurococcales</taxon>
        <taxon>Desulfurococcaceae</taxon>
        <taxon>Ignisphaera</taxon>
    </lineage>
</organism>
<dbReference type="Proteomes" id="UP000605805">
    <property type="component" value="Unassembled WGS sequence"/>
</dbReference>